<accession>A0A5N7C1F7</accession>
<dbReference type="GO" id="GO:0020037">
    <property type="term" value="F:heme binding"/>
    <property type="evidence" value="ECO:0007669"/>
    <property type="project" value="UniProtKB-UniRule"/>
</dbReference>
<evidence type="ECO:0000256" key="5">
    <source>
        <dbReference type="RuleBase" id="RU369119"/>
    </source>
</evidence>
<proteinExistence type="inferred from homology"/>
<evidence type="ECO:0000256" key="6">
    <source>
        <dbReference type="SAM" id="MobiDB-lite"/>
    </source>
</evidence>
<dbReference type="InterPro" id="IPR000898">
    <property type="entry name" value="Indolamine_dOase"/>
</dbReference>
<protein>
    <recommendedName>
        <fullName evidence="5">Indoleamine 2,3-dioxygenase</fullName>
        <ecNumber evidence="5">1.13.11.52</ecNumber>
    </recommendedName>
</protein>
<dbReference type="EC" id="1.13.11.52" evidence="5"/>
<dbReference type="GO" id="GO:0005737">
    <property type="term" value="C:cytoplasm"/>
    <property type="evidence" value="ECO:0007669"/>
    <property type="project" value="TreeGrafter"/>
</dbReference>
<dbReference type="GO" id="GO:0046872">
    <property type="term" value="F:metal ion binding"/>
    <property type="evidence" value="ECO:0007669"/>
    <property type="project" value="UniProtKB-UniRule"/>
</dbReference>
<gene>
    <name evidence="7" type="ORF">BDV23DRAFT_185993</name>
</gene>
<evidence type="ECO:0000256" key="3">
    <source>
        <dbReference type="ARBA" id="ARBA00023004"/>
    </source>
</evidence>
<dbReference type="GO" id="GO:0033754">
    <property type="term" value="F:indoleamine 2,3-dioxygenase activity"/>
    <property type="evidence" value="ECO:0007669"/>
    <property type="project" value="UniProtKB-EC"/>
</dbReference>
<reference evidence="7" key="1">
    <citation type="submission" date="2019-04" db="EMBL/GenBank/DDBJ databases">
        <title>Friends and foes A comparative genomics studyof 23 Aspergillus species from section Flavi.</title>
        <authorList>
            <consortium name="DOE Joint Genome Institute"/>
            <person name="Kjaerbolling I."/>
            <person name="Vesth T."/>
            <person name="Frisvad J.C."/>
            <person name="Nybo J.L."/>
            <person name="Theobald S."/>
            <person name="Kildgaard S."/>
            <person name="Isbrandt T."/>
            <person name="Kuo A."/>
            <person name="Sato A."/>
            <person name="Lyhne E.K."/>
            <person name="Kogle M.E."/>
            <person name="Wiebenga A."/>
            <person name="Kun R.S."/>
            <person name="Lubbers R.J."/>
            <person name="Makela M.R."/>
            <person name="Barry K."/>
            <person name="Chovatia M."/>
            <person name="Clum A."/>
            <person name="Daum C."/>
            <person name="Haridas S."/>
            <person name="He G."/>
            <person name="LaButti K."/>
            <person name="Lipzen A."/>
            <person name="Mondo S."/>
            <person name="Riley R."/>
            <person name="Salamov A."/>
            <person name="Simmons B.A."/>
            <person name="Magnuson J.K."/>
            <person name="Henrissat B."/>
            <person name="Mortensen U.H."/>
            <person name="Larsen T.O."/>
            <person name="Devries R.P."/>
            <person name="Grigoriev I.V."/>
            <person name="Machida M."/>
            <person name="Baker S.E."/>
            <person name="Andersen M.R."/>
        </authorList>
    </citation>
    <scope>NUCLEOTIDE SEQUENCE [LARGE SCALE GENOMIC DNA]</scope>
    <source>
        <strain evidence="7">IBT 14317</strain>
    </source>
</reference>
<dbReference type="SUPFAM" id="SSF140959">
    <property type="entry name" value="Indolic compounds 2,3-dioxygenase-like"/>
    <property type="match status" value="1"/>
</dbReference>
<dbReference type="Gene3D" id="1.20.58.480">
    <property type="match status" value="1"/>
</dbReference>
<name>A0A5N7C1F7_PETAA</name>
<dbReference type="PANTHER" id="PTHR28657">
    <property type="entry name" value="INDOLEAMINE 2,3-DIOXYGENASE"/>
    <property type="match status" value="1"/>
</dbReference>
<organism evidence="7">
    <name type="scientific">Petromyces alliaceus</name>
    <name type="common">Aspergillus alliaceus</name>
    <dbReference type="NCBI Taxonomy" id="209559"/>
    <lineage>
        <taxon>Eukaryota</taxon>
        <taxon>Fungi</taxon>
        <taxon>Dikarya</taxon>
        <taxon>Ascomycota</taxon>
        <taxon>Pezizomycotina</taxon>
        <taxon>Eurotiomycetes</taxon>
        <taxon>Eurotiomycetidae</taxon>
        <taxon>Eurotiales</taxon>
        <taxon>Aspergillaceae</taxon>
        <taxon>Aspergillus</taxon>
        <taxon>Aspergillus subgen. Circumdati</taxon>
    </lineage>
</organism>
<dbReference type="GO" id="GO:0019441">
    <property type="term" value="P:L-tryptophan catabolic process to kynurenine"/>
    <property type="evidence" value="ECO:0007669"/>
    <property type="project" value="UniProtKB-UniRule"/>
</dbReference>
<dbReference type="Proteomes" id="UP000326877">
    <property type="component" value="Unassembled WGS sequence"/>
</dbReference>
<keyword evidence="2 4" id="KW-0479">Metal-binding</keyword>
<evidence type="ECO:0000256" key="2">
    <source>
        <dbReference type="ARBA" id="ARBA00022723"/>
    </source>
</evidence>
<sequence>MAELLASLEHYDISPESGFLPSRPPLEQLPDPYYGPWEATIVALPRFISDGSLRQRVHEMPVLSTELLLTEAERRRAYTILGYIINGFLFGSSPPPKRLPLSISQPTIELSAHFGLPPVPTYAGQVLWNYRRIEADSKPLSKSNTQPLVSFTGSPEEAGFFGVVFSIEASGAPLISILLEATEATFDQDTEQVIAYLQRATITLTDMTSILPRMYRDCSQGFFYHKLRPFLDGTDSLASVGLPDGVFFEEHSGGRYRKHCGPSNAQSSLFALIDIALGVKHDQEYCVKDNGDQQSTKGAYLKEMRLYMPRQHREFLAEVERMPNIRDFVRSRPEDVRLNSTYENCLTALLELRRAHIRMVARYVVVMAKHQQSPVMVKPDSKRGERNAAGATGTGGTNAMEFLKSVRDSVIQARDL</sequence>
<comment type="similarity">
    <text evidence="1 5">Belongs to the indoleamine 2,3-dioxygenase family.</text>
</comment>
<dbReference type="GO" id="GO:0034354">
    <property type="term" value="P:'de novo' NAD+ biosynthetic process from L-tryptophan"/>
    <property type="evidence" value="ECO:0007669"/>
    <property type="project" value="TreeGrafter"/>
</dbReference>
<comment type="catalytic activity">
    <reaction evidence="5">
        <text>L-tryptophan + O2 = N-formyl-L-kynurenine</text>
        <dbReference type="Rhea" id="RHEA:24536"/>
        <dbReference type="ChEBI" id="CHEBI:15379"/>
        <dbReference type="ChEBI" id="CHEBI:57912"/>
        <dbReference type="ChEBI" id="CHEBI:58629"/>
    </reaction>
</comment>
<dbReference type="OrthoDB" id="540174at2759"/>
<dbReference type="Pfam" id="PF01231">
    <property type="entry name" value="IDO"/>
    <property type="match status" value="1"/>
</dbReference>
<feature type="region of interest" description="Disordered" evidence="6">
    <location>
        <begin position="375"/>
        <end position="396"/>
    </location>
</feature>
<dbReference type="EMBL" id="ML735287">
    <property type="protein sequence ID" value="KAE8387859.1"/>
    <property type="molecule type" value="Genomic_DNA"/>
</dbReference>
<keyword evidence="5 7" id="KW-0223">Dioxygenase</keyword>
<dbReference type="InterPro" id="IPR037217">
    <property type="entry name" value="Trp/Indoleamine_2_3_dOase-like"/>
</dbReference>
<feature type="binding site" description="proximal binding residue" evidence="4">
    <location>
        <position position="356"/>
    </location>
    <ligand>
        <name>heme b</name>
        <dbReference type="ChEBI" id="CHEBI:60344"/>
    </ligand>
    <ligandPart>
        <name>Fe</name>
        <dbReference type="ChEBI" id="CHEBI:18248"/>
    </ligandPart>
</feature>
<comment type="function">
    <text evidence="5">Produces N-formyl-kynurenine through the oxidation of tryptophan.</text>
</comment>
<evidence type="ECO:0000313" key="7">
    <source>
        <dbReference type="EMBL" id="KAE8387859.1"/>
    </source>
</evidence>
<dbReference type="PANTHER" id="PTHR28657:SF5">
    <property type="entry name" value="INDOLEAMINE 2,3-DIOXYGENASE"/>
    <property type="match status" value="1"/>
</dbReference>
<keyword evidence="4 5" id="KW-0349">Heme</keyword>
<keyword evidence="5" id="KW-0560">Oxidoreductase</keyword>
<keyword evidence="3 4" id="KW-0408">Iron</keyword>
<dbReference type="AlphaFoldDB" id="A0A5N7C1F7"/>
<evidence type="ECO:0000256" key="4">
    <source>
        <dbReference type="PIRSR" id="PIRSR600898-1"/>
    </source>
</evidence>
<evidence type="ECO:0000256" key="1">
    <source>
        <dbReference type="ARBA" id="ARBA00007119"/>
    </source>
</evidence>